<accession>A0ABV2TZN9</accession>
<proteinExistence type="predicted"/>
<feature type="transmembrane region" description="Helical" evidence="1">
    <location>
        <begin position="56"/>
        <end position="79"/>
    </location>
</feature>
<dbReference type="Proteomes" id="UP001549773">
    <property type="component" value="Unassembled WGS sequence"/>
</dbReference>
<sequence>MKEIYLHITTRISKDQILSICIGLVYVWFGSLKFFSAMSPAEDLAIHTIAKLTHGLIPSSIAIYILAFWETLVGVLLIAQTYRRTIIIMALVHMGMTFTPFIFFPELTFNETIFVPTLLGQYIAKNIVIIGALLSLLPERSME</sequence>
<reference evidence="2 3" key="1">
    <citation type="submission" date="2024-07" db="EMBL/GenBank/DDBJ databases">
        <title>The genome sequence of type strain Sediminicola luteus GDMCC 1.2596T.</title>
        <authorList>
            <person name="Liu Y."/>
        </authorList>
    </citation>
    <scope>NUCLEOTIDE SEQUENCE [LARGE SCALE GENOMIC DNA]</scope>
    <source>
        <strain evidence="2 3">GDMCC 1.2596</strain>
    </source>
</reference>
<comment type="caution">
    <text evidence="2">The sequence shown here is derived from an EMBL/GenBank/DDBJ whole genome shotgun (WGS) entry which is preliminary data.</text>
</comment>
<keyword evidence="3" id="KW-1185">Reference proteome</keyword>
<dbReference type="EMBL" id="JBEWYP010000011">
    <property type="protein sequence ID" value="MET7030739.1"/>
    <property type="molecule type" value="Genomic_DNA"/>
</dbReference>
<feature type="transmembrane region" description="Helical" evidence="1">
    <location>
        <begin position="86"/>
        <end position="104"/>
    </location>
</feature>
<protein>
    <submittedName>
        <fullName evidence="2">Doxx family protein</fullName>
    </submittedName>
</protein>
<evidence type="ECO:0000313" key="2">
    <source>
        <dbReference type="EMBL" id="MET7030739.1"/>
    </source>
</evidence>
<feature type="transmembrane region" description="Helical" evidence="1">
    <location>
        <begin position="17"/>
        <end position="36"/>
    </location>
</feature>
<feature type="transmembrane region" description="Helical" evidence="1">
    <location>
        <begin position="119"/>
        <end position="137"/>
    </location>
</feature>
<name>A0ABV2TZN9_9FLAO</name>
<gene>
    <name evidence="2" type="ORF">ABXZ32_15125</name>
</gene>
<evidence type="ECO:0000313" key="3">
    <source>
        <dbReference type="Proteomes" id="UP001549773"/>
    </source>
</evidence>
<dbReference type="RefSeq" id="WP_354619527.1">
    <property type="nucleotide sequence ID" value="NZ_JBEWYP010000011.1"/>
</dbReference>
<keyword evidence="1" id="KW-0472">Membrane</keyword>
<evidence type="ECO:0000256" key="1">
    <source>
        <dbReference type="SAM" id="Phobius"/>
    </source>
</evidence>
<organism evidence="2 3">
    <name type="scientific">Sediminicola luteus</name>
    <dbReference type="NCBI Taxonomy" id="319238"/>
    <lineage>
        <taxon>Bacteria</taxon>
        <taxon>Pseudomonadati</taxon>
        <taxon>Bacteroidota</taxon>
        <taxon>Flavobacteriia</taxon>
        <taxon>Flavobacteriales</taxon>
        <taxon>Flavobacteriaceae</taxon>
        <taxon>Sediminicola</taxon>
    </lineage>
</organism>
<keyword evidence="1" id="KW-1133">Transmembrane helix</keyword>
<keyword evidence="1" id="KW-0812">Transmembrane</keyword>